<name>A0A9Q0JNL7_9ROSI</name>
<dbReference type="AlphaFoldDB" id="A0A9Q0JNL7"/>
<evidence type="ECO:0000313" key="3">
    <source>
        <dbReference type="Proteomes" id="UP001141552"/>
    </source>
</evidence>
<proteinExistence type="predicted"/>
<reference evidence="2" key="2">
    <citation type="journal article" date="2023" name="Plants (Basel)">
        <title>Annotation of the Turnera subulata (Passifloraceae) Draft Genome Reveals the S-Locus Evolved after the Divergence of Turneroideae from Passifloroideae in a Stepwise Manner.</title>
        <authorList>
            <person name="Henning P.M."/>
            <person name="Roalson E.H."/>
            <person name="Mir W."/>
            <person name="McCubbin A.G."/>
            <person name="Shore J.S."/>
        </authorList>
    </citation>
    <scope>NUCLEOTIDE SEQUENCE</scope>
    <source>
        <strain evidence="2">F60SS</strain>
    </source>
</reference>
<dbReference type="OrthoDB" id="1748457at2759"/>
<evidence type="ECO:0000256" key="1">
    <source>
        <dbReference type="SAM" id="MobiDB-lite"/>
    </source>
</evidence>
<accession>A0A9Q0JNL7</accession>
<gene>
    <name evidence="2" type="ORF">Tsubulata_051330</name>
</gene>
<feature type="region of interest" description="Disordered" evidence="1">
    <location>
        <begin position="94"/>
        <end position="114"/>
    </location>
</feature>
<reference evidence="2" key="1">
    <citation type="submission" date="2022-02" db="EMBL/GenBank/DDBJ databases">
        <authorList>
            <person name="Henning P.M."/>
            <person name="McCubbin A.G."/>
            <person name="Shore J.S."/>
        </authorList>
    </citation>
    <scope>NUCLEOTIDE SEQUENCE</scope>
    <source>
        <strain evidence="2">F60SS</strain>
        <tissue evidence="2">Leaves</tissue>
    </source>
</reference>
<protein>
    <submittedName>
        <fullName evidence="2">Uncharacterized protein</fullName>
    </submittedName>
</protein>
<organism evidence="2 3">
    <name type="scientific">Turnera subulata</name>
    <dbReference type="NCBI Taxonomy" id="218843"/>
    <lineage>
        <taxon>Eukaryota</taxon>
        <taxon>Viridiplantae</taxon>
        <taxon>Streptophyta</taxon>
        <taxon>Embryophyta</taxon>
        <taxon>Tracheophyta</taxon>
        <taxon>Spermatophyta</taxon>
        <taxon>Magnoliopsida</taxon>
        <taxon>eudicotyledons</taxon>
        <taxon>Gunneridae</taxon>
        <taxon>Pentapetalae</taxon>
        <taxon>rosids</taxon>
        <taxon>fabids</taxon>
        <taxon>Malpighiales</taxon>
        <taxon>Passifloraceae</taxon>
        <taxon>Turnera</taxon>
    </lineage>
</organism>
<dbReference type="EMBL" id="JAKUCV010001140">
    <property type="protein sequence ID" value="KAJ4847487.1"/>
    <property type="molecule type" value="Genomic_DNA"/>
</dbReference>
<comment type="caution">
    <text evidence="2">The sequence shown here is derived from an EMBL/GenBank/DDBJ whole genome shotgun (WGS) entry which is preliminary data.</text>
</comment>
<keyword evidence="3" id="KW-1185">Reference proteome</keyword>
<dbReference type="Proteomes" id="UP001141552">
    <property type="component" value="Unassembled WGS sequence"/>
</dbReference>
<evidence type="ECO:0000313" key="2">
    <source>
        <dbReference type="EMBL" id="KAJ4847487.1"/>
    </source>
</evidence>
<sequence>MFYSDIIVFKFSNRAYVCGIAFPPYPRLKEIFGHHRATGVNVEVPEEAVEEEVGDTMMVSNAAGGTSNAVGGTSNAAIGVNYVGPTDTPSVNVGQANDTSMATSGSCGSRKRKASSTDAMWALTDAIIGGIEQ</sequence>
<feature type="compositionally biased region" description="Polar residues" evidence="1">
    <location>
        <begin position="94"/>
        <end position="107"/>
    </location>
</feature>